<dbReference type="Proteomes" id="UP000676194">
    <property type="component" value="Chromosome"/>
</dbReference>
<evidence type="ECO:0000256" key="3">
    <source>
        <dbReference type="ARBA" id="ARBA00022777"/>
    </source>
</evidence>
<dbReference type="InterPro" id="IPR022488">
    <property type="entry name" value="PPK2-related"/>
</dbReference>
<evidence type="ECO:0000256" key="1">
    <source>
        <dbReference type="ARBA" id="ARBA00009924"/>
    </source>
</evidence>
<keyword evidence="3 5" id="KW-0418">Kinase</keyword>
<protein>
    <submittedName>
        <fullName evidence="5">Polyphosphate kinase 2 family protein</fullName>
    </submittedName>
</protein>
<reference evidence="5" key="1">
    <citation type="submission" date="2021-05" db="EMBL/GenBank/DDBJ databases">
        <title>Complete genome sequence of the cellulolytic planctomycete Telmatocola sphagniphila SP2T and characterization of the first cellulase from planctomycetes.</title>
        <authorList>
            <person name="Rakitin A.L."/>
            <person name="Beletsky A.V."/>
            <person name="Naumoff D.G."/>
            <person name="Kulichevskaya I.S."/>
            <person name="Mardanov A.V."/>
            <person name="Ravin N.V."/>
            <person name="Dedysh S.N."/>
        </authorList>
    </citation>
    <scope>NUCLEOTIDE SEQUENCE</scope>
    <source>
        <strain evidence="5">SP2T</strain>
    </source>
</reference>
<dbReference type="EMBL" id="CP074694">
    <property type="protein sequence ID" value="QVL34069.1"/>
    <property type="molecule type" value="Genomic_DNA"/>
</dbReference>
<comment type="similarity">
    <text evidence="1">Belongs to the polyphosphate kinase 2 (PPK2) family. Class I subfamily.</text>
</comment>
<dbReference type="PIRSF" id="PIRSF028756">
    <property type="entry name" value="PPK2_prd"/>
    <property type="match status" value="1"/>
</dbReference>
<proteinExistence type="inferred from homology"/>
<dbReference type="PANTHER" id="PTHR34383">
    <property type="entry name" value="POLYPHOSPHATE:AMP PHOSPHOTRANSFERASE-RELATED"/>
    <property type="match status" value="1"/>
</dbReference>
<dbReference type="InterPro" id="IPR022300">
    <property type="entry name" value="PPK2-rel_1"/>
</dbReference>
<sequence length="276" mass="32505">MKYINRFKVAPGSKVKLKEIDPGFKDQHDNHKQASEEIDEDRKKLRKLQELFYADGRYSLLICLQGMDTAGKDGTIDHILGAMNPQGCSVVGFKQPTLQELSHDFLWRIHPHAPARGKVAIFNRSHYEDVLVVRVHDLVPKAVWSLRYDRINDFEKGLVEENTRILKFYLHLSKKEQLSRFKERLDLPAKQWKISEADYKEREFWSDYIAAYENVLSRCSTHDAPWFIIPSDHKWFRNLAIARIVVEHLEELDLKFPKPSVDLEHIRREYHASKKN</sequence>
<evidence type="ECO:0000259" key="4">
    <source>
        <dbReference type="Pfam" id="PF03976"/>
    </source>
</evidence>
<dbReference type="NCBIfam" id="TIGR03709">
    <property type="entry name" value="PPK2_rel_1"/>
    <property type="match status" value="1"/>
</dbReference>
<dbReference type="GO" id="GO:0008976">
    <property type="term" value="F:polyphosphate kinase activity"/>
    <property type="evidence" value="ECO:0007669"/>
    <property type="project" value="InterPro"/>
</dbReference>
<dbReference type="KEGG" id="tsph:KIH39_09225"/>
<dbReference type="SUPFAM" id="SSF52540">
    <property type="entry name" value="P-loop containing nucleoside triphosphate hydrolases"/>
    <property type="match status" value="1"/>
</dbReference>
<feature type="domain" description="Polyphosphate kinase-2-related" evidence="4">
    <location>
        <begin position="32"/>
        <end position="253"/>
    </location>
</feature>
<dbReference type="InterPro" id="IPR027417">
    <property type="entry name" value="P-loop_NTPase"/>
</dbReference>
<organism evidence="5 6">
    <name type="scientific">Telmatocola sphagniphila</name>
    <dbReference type="NCBI Taxonomy" id="1123043"/>
    <lineage>
        <taxon>Bacteria</taxon>
        <taxon>Pseudomonadati</taxon>
        <taxon>Planctomycetota</taxon>
        <taxon>Planctomycetia</taxon>
        <taxon>Gemmatales</taxon>
        <taxon>Gemmataceae</taxon>
    </lineage>
</organism>
<gene>
    <name evidence="5" type="ORF">KIH39_09225</name>
</gene>
<dbReference type="Gene3D" id="3.40.50.300">
    <property type="entry name" value="P-loop containing nucleotide triphosphate hydrolases"/>
    <property type="match status" value="1"/>
</dbReference>
<evidence type="ECO:0000256" key="2">
    <source>
        <dbReference type="ARBA" id="ARBA00022679"/>
    </source>
</evidence>
<keyword evidence="6" id="KW-1185">Reference proteome</keyword>
<dbReference type="GO" id="GO:0006797">
    <property type="term" value="P:polyphosphate metabolic process"/>
    <property type="evidence" value="ECO:0007669"/>
    <property type="project" value="InterPro"/>
</dbReference>
<name>A0A8E6EUT4_9BACT</name>
<evidence type="ECO:0000313" key="5">
    <source>
        <dbReference type="EMBL" id="QVL34069.1"/>
    </source>
</evidence>
<evidence type="ECO:0000313" key="6">
    <source>
        <dbReference type="Proteomes" id="UP000676194"/>
    </source>
</evidence>
<dbReference type="InterPro" id="IPR016898">
    <property type="entry name" value="Polyphosphate_phosphotransfera"/>
</dbReference>
<dbReference type="RefSeq" id="WP_213499042.1">
    <property type="nucleotide sequence ID" value="NZ_CP074694.1"/>
</dbReference>
<accession>A0A8E6EUT4</accession>
<dbReference type="PANTHER" id="PTHR34383:SF3">
    <property type="entry name" value="POLYPHOSPHATE:AMP PHOSPHOTRANSFERASE"/>
    <property type="match status" value="1"/>
</dbReference>
<dbReference type="AlphaFoldDB" id="A0A8E6EUT4"/>
<dbReference type="Pfam" id="PF03976">
    <property type="entry name" value="PPK2"/>
    <property type="match status" value="1"/>
</dbReference>
<keyword evidence="2" id="KW-0808">Transferase</keyword>